<dbReference type="RefSeq" id="WP_175216447.1">
    <property type="nucleotide sequence ID" value="NZ_CADIJO010000007.1"/>
</dbReference>
<sequence>MTPTDKAADTLAAVSGGAATTLTIFGITLGDVYAILGTAFLLVQIAWWVRNRIKERRSGSTGGSD</sequence>
<reference evidence="2 3" key="1">
    <citation type="submission" date="2020-04" db="EMBL/GenBank/DDBJ databases">
        <authorList>
            <person name="De Canck E."/>
        </authorList>
    </citation>
    <scope>NUCLEOTIDE SEQUENCE [LARGE SCALE GENOMIC DNA]</scope>
    <source>
        <strain evidence="2 3">LMG 3458</strain>
    </source>
</reference>
<evidence type="ECO:0000313" key="3">
    <source>
        <dbReference type="Proteomes" id="UP000494111"/>
    </source>
</evidence>
<keyword evidence="1" id="KW-1133">Transmembrane helix</keyword>
<gene>
    <name evidence="2" type="ORF">LMG3458_02499</name>
</gene>
<dbReference type="AlphaFoldDB" id="A0A6S7APJ8"/>
<accession>A0A6S7APJ8</accession>
<keyword evidence="1" id="KW-0472">Membrane</keyword>
<dbReference type="EMBL" id="CADIJO010000007">
    <property type="protein sequence ID" value="CAB3698114.1"/>
    <property type="molecule type" value="Genomic_DNA"/>
</dbReference>
<organism evidence="2 3">
    <name type="scientific">Achromobacter deleyi</name>
    <dbReference type="NCBI Taxonomy" id="1353891"/>
    <lineage>
        <taxon>Bacteria</taxon>
        <taxon>Pseudomonadati</taxon>
        <taxon>Pseudomonadota</taxon>
        <taxon>Betaproteobacteria</taxon>
        <taxon>Burkholderiales</taxon>
        <taxon>Alcaligenaceae</taxon>
        <taxon>Achromobacter</taxon>
    </lineage>
</organism>
<keyword evidence="1" id="KW-0812">Transmembrane</keyword>
<name>A0A6S7APJ8_9BURK</name>
<dbReference type="Proteomes" id="UP000494111">
    <property type="component" value="Unassembled WGS sequence"/>
</dbReference>
<proteinExistence type="predicted"/>
<evidence type="ECO:0000256" key="1">
    <source>
        <dbReference type="SAM" id="Phobius"/>
    </source>
</evidence>
<evidence type="ECO:0000313" key="2">
    <source>
        <dbReference type="EMBL" id="CAB3698114.1"/>
    </source>
</evidence>
<protein>
    <submittedName>
        <fullName evidence="2">Uncharacterized protein</fullName>
    </submittedName>
</protein>
<feature type="transmembrane region" description="Helical" evidence="1">
    <location>
        <begin position="32"/>
        <end position="49"/>
    </location>
</feature>